<dbReference type="STRING" id="1586267.GCA_001418685_01894"/>
<evidence type="ECO:0000313" key="2">
    <source>
        <dbReference type="EMBL" id="CVK17025.1"/>
    </source>
</evidence>
<dbReference type="PANTHER" id="PTHR42834">
    <property type="entry name" value="ENDONUCLEASE/EXONUCLEASE/PHOSPHATASE FAMILY PROTEIN (AFU_ORTHOLOGUE AFUA_3G09210)"/>
    <property type="match status" value="1"/>
</dbReference>
<dbReference type="Pfam" id="PF19580">
    <property type="entry name" value="Exo_endo_phos_3"/>
    <property type="match status" value="1"/>
</dbReference>
<evidence type="ECO:0000313" key="3">
    <source>
        <dbReference type="Proteomes" id="UP000182761"/>
    </source>
</evidence>
<dbReference type="GO" id="GO:0004527">
    <property type="term" value="F:exonuclease activity"/>
    <property type="evidence" value="ECO:0007669"/>
    <property type="project" value="UniProtKB-KW"/>
</dbReference>
<dbReference type="InterPro" id="IPR005135">
    <property type="entry name" value="Endo/exonuclease/phosphatase"/>
</dbReference>
<protein>
    <submittedName>
        <fullName evidence="2">Endonuclease/Exonuclease/phosphatase family protein</fullName>
    </submittedName>
</protein>
<name>A0A0X3ASG5_9FLAO</name>
<keyword evidence="2" id="KW-0540">Nuclease</keyword>
<dbReference type="AlphaFoldDB" id="A0A0X3ASG5"/>
<keyword evidence="2" id="KW-0255">Endonuclease</keyword>
<dbReference type="SUPFAM" id="SSF56219">
    <property type="entry name" value="DNase I-like"/>
    <property type="match status" value="1"/>
</dbReference>
<dbReference type="PANTHER" id="PTHR42834:SF1">
    <property type="entry name" value="ENDONUCLEASE_EXONUCLEASE_PHOSPHATASE FAMILY PROTEIN (AFU_ORTHOLOGUE AFUA_3G09210)"/>
    <property type="match status" value="1"/>
</dbReference>
<feature type="domain" description="Endonuclease/exonuclease/phosphatase" evidence="1">
    <location>
        <begin position="97"/>
        <end position="391"/>
    </location>
</feature>
<gene>
    <name evidence="2" type="ORF">Ga0061079_11440</name>
</gene>
<dbReference type="Proteomes" id="UP000182761">
    <property type="component" value="Unassembled WGS sequence"/>
</dbReference>
<dbReference type="InterPro" id="IPR036691">
    <property type="entry name" value="Endo/exonu/phosph_ase_sf"/>
</dbReference>
<sequence>MRIFLKNNLVFIFLLLIITQIKAQIQYKSATIMFYNVENLYDTIQSADLINGTLLPNDPKYQISVPENEALKSGYEVYRGELSFTKLKGKKVIRKHILTDEFHYKGTKRWDSKKYTEKINHISRVISETGKSETQSMPVIIGLCEIENEQVLLDLCEAIKKKGDNYGFIHLNSFDARGIDVGLLYNKMRFIPLNRQRLFIDLPREDGYKNYTRDILLVEGLLDGEKMFFLVNHWPSRRGGEQKSLPNRLAAANVLKQAMDSLININPMAKIVAMGDFNDDSNSPSIKKGLNTISKKEKVTAGTYYNPAENLFKKGLGTIAYQDSFSFFDQQIISPGLITDKEGYHFYKMNVFAPPYLVTQEGLWKGYPFRSFSNDNYTGGYSDHFPVYTILIKKINK</sequence>
<keyword evidence="2" id="KW-0378">Hydrolase</keyword>
<accession>A0A0X3ASG5</accession>
<keyword evidence="2" id="KW-0269">Exonuclease</keyword>
<dbReference type="RefSeq" id="WP_055426199.1">
    <property type="nucleotide sequence ID" value="NZ_FCOR01000014.1"/>
</dbReference>
<keyword evidence="3" id="KW-1185">Reference proteome</keyword>
<evidence type="ECO:0000259" key="1">
    <source>
        <dbReference type="Pfam" id="PF19580"/>
    </source>
</evidence>
<dbReference type="GO" id="GO:0004519">
    <property type="term" value="F:endonuclease activity"/>
    <property type="evidence" value="ECO:0007669"/>
    <property type="project" value="UniProtKB-KW"/>
</dbReference>
<organism evidence="2 3">
    <name type="scientific">Apibacter mensalis</name>
    <dbReference type="NCBI Taxonomy" id="1586267"/>
    <lineage>
        <taxon>Bacteria</taxon>
        <taxon>Pseudomonadati</taxon>
        <taxon>Bacteroidota</taxon>
        <taxon>Flavobacteriia</taxon>
        <taxon>Flavobacteriales</taxon>
        <taxon>Weeksellaceae</taxon>
        <taxon>Apibacter</taxon>
    </lineage>
</organism>
<dbReference type="Gene3D" id="3.60.10.10">
    <property type="entry name" value="Endonuclease/exonuclease/phosphatase"/>
    <property type="match status" value="1"/>
</dbReference>
<proteinExistence type="predicted"/>
<reference evidence="2 3" key="1">
    <citation type="submission" date="2016-01" db="EMBL/GenBank/DDBJ databases">
        <authorList>
            <person name="McClelland M."/>
            <person name="Jain A."/>
            <person name="Saraogi P."/>
            <person name="Mendelson R."/>
            <person name="Westerman R."/>
            <person name="SanMiguel P."/>
            <person name="Csonka L."/>
        </authorList>
    </citation>
    <scope>NUCLEOTIDE SEQUENCE [LARGE SCALE GENOMIC DNA]</scope>
    <source>
        <strain evidence="2 3">R-53146</strain>
    </source>
</reference>
<dbReference type="EMBL" id="FCOR01000014">
    <property type="protein sequence ID" value="CVK17025.1"/>
    <property type="molecule type" value="Genomic_DNA"/>
</dbReference>
<dbReference type="OrthoDB" id="9802724at2"/>